<evidence type="ECO:0000313" key="3">
    <source>
        <dbReference type="Proteomes" id="UP001501734"/>
    </source>
</evidence>
<organism evidence="2 3">
    <name type="scientific">Amphibacillus indicireducens</name>
    <dbReference type="NCBI Taxonomy" id="1076330"/>
    <lineage>
        <taxon>Bacteria</taxon>
        <taxon>Bacillati</taxon>
        <taxon>Bacillota</taxon>
        <taxon>Bacilli</taxon>
        <taxon>Bacillales</taxon>
        <taxon>Bacillaceae</taxon>
        <taxon>Amphibacillus</taxon>
    </lineage>
</organism>
<dbReference type="PANTHER" id="PTHR37308">
    <property type="entry name" value="INTEGRAL MEMBRANE PROTEIN"/>
    <property type="match status" value="1"/>
</dbReference>
<dbReference type="EMBL" id="BAABDL010000112">
    <property type="protein sequence ID" value="GAA4074902.1"/>
    <property type="molecule type" value="Genomic_DNA"/>
</dbReference>
<feature type="transmembrane region" description="Helical" evidence="1">
    <location>
        <begin position="221"/>
        <end position="241"/>
    </location>
</feature>
<dbReference type="Proteomes" id="UP001501734">
    <property type="component" value="Unassembled WGS sequence"/>
</dbReference>
<accession>A0ABP7VUN0</accession>
<feature type="transmembrane region" description="Helical" evidence="1">
    <location>
        <begin position="143"/>
        <end position="162"/>
    </location>
</feature>
<dbReference type="PANTHER" id="PTHR37308:SF1">
    <property type="entry name" value="POLYPRENYL-PHOSPHATE TRANSPORTER"/>
    <property type="match status" value="1"/>
</dbReference>
<comment type="caution">
    <text evidence="2">The sequence shown here is derived from an EMBL/GenBank/DDBJ whole genome shotgun (WGS) entry which is preliminary data.</text>
</comment>
<feature type="transmembrane region" description="Helical" evidence="1">
    <location>
        <begin position="54"/>
        <end position="77"/>
    </location>
</feature>
<keyword evidence="1" id="KW-0812">Transmembrane</keyword>
<sequence>MEWKNLYRGLIIGASNVVPGISGGTLALLLGIYDRLILSINNLFSRRWKQQLTFLIPLGIGMVIATFVFSNAIKWLFEYYPDPTQFAFIGLIIGILPLLFKESGIKQNFKGKHLILLLISVVVAASFEFFGGDEGFIIAEIDLGTYGILLLSGFIASTAMILPGISGSLILLMMGVYGTIINAVTELQLDILIVVAIGIGLGIITMSKIISYLLRQYPIATYASIIGLVIGSILVIFPGWPVGGSEFILSGFALLLGLALAYMLGRVEYKENY</sequence>
<feature type="transmembrane region" description="Helical" evidence="1">
    <location>
        <begin position="6"/>
        <end position="33"/>
    </location>
</feature>
<dbReference type="InterPro" id="IPR007163">
    <property type="entry name" value="VCA0040-like"/>
</dbReference>
<name>A0ABP7VUN0_9BACI</name>
<feature type="transmembrane region" description="Helical" evidence="1">
    <location>
        <begin position="83"/>
        <end position="101"/>
    </location>
</feature>
<keyword evidence="1" id="KW-1133">Transmembrane helix</keyword>
<keyword evidence="3" id="KW-1185">Reference proteome</keyword>
<feature type="transmembrane region" description="Helical" evidence="1">
    <location>
        <begin position="247"/>
        <end position="265"/>
    </location>
</feature>
<dbReference type="RefSeq" id="WP_344912749.1">
    <property type="nucleotide sequence ID" value="NZ_BAABDL010000112.1"/>
</dbReference>
<evidence type="ECO:0000256" key="1">
    <source>
        <dbReference type="SAM" id="Phobius"/>
    </source>
</evidence>
<evidence type="ECO:0000313" key="2">
    <source>
        <dbReference type="EMBL" id="GAA4074902.1"/>
    </source>
</evidence>
<reference evidence="3" key="1">
    <citation type="journal article" date="2019" name="Int. J. Syst. Evol. Microbiol.">
        <title>The Global Catalogue of Microorganisms (GCM) 10K type strain sequencing project: providing services to taxonomists for standard genome sequencing and annotation.</title>
        <authorList>
            <consortium name="The Broad Institute Genomics Platform"/>
            <consortium name="The Broad Institute Genome Sequencing Center for Infectious Disease"/>
            <person name="Wu L."/>
            <person name="Ma J."/>
        </authorList>
    </citation>
    <scope>NUCLEOTIDE SEQUENCE [LARGE SCALE GENOMIC DNA]</scope>
    <source>
        <strain evidence="3">JCM 17250</strain>
    </source>
</reference>
<feature type="transmembrane region" description="Helical" evidence="1">
    <location>
        <begin position="191"/>
        <end position="214"/>
    </location>
</feature>
<proteinExistence type="predicted"/>
<feature type="transmembrane region" description="Helical" evidence="1">
    <location>
        <begin position="169"/>
        <end position="185"/>
    </location>
</feature>
<keyword evidence="1" id="KW-0472">Membrane</keyword>
<dbReference type="Pfam" id="PF04018">
    <property type="entry name" value="VCA0040-like"/>
    <property type="match status" value="1"/>
</dbReference>
<feature type="transmembrane region" description="Helical" evidence="1">
    <location>
        <begin position="113"/>
        <end position="131"/>
    </location>
</feature>
<protein>
    <submittedName>
        <fullName evidence="2">DUF368 domain-containing protein</fullName>
    </submittedName>
</protein>
<gene>
    <name evidence="2" type="ORF">GCM10022410_19910</name>
</gene>